<evidence type="ECO:0000313" key="4">
    <source>
        <dbReference type="Proteomes" id="UP000694904"/>
    </source>
</evidence>
<dbReference type="Proteomes" id="UP000694904">
    <property type="component" value="Chromosome 2"/>
</dbReference>
<dbReference type="RefSeq" id="XP_017856000.1">
    <property type="nucleotide sequence ID" value="XM_018000511.1"/>
</dbReference>
<organism evidence="4 5">
    <name type="scientific">Drosophila arizonae</name>
    <name type="common">Fruit fly</name>
    <dbReference type="NCBI Taxonomy" id="7263"/>
    <lineage>
        <taxon>Eukaryota</taxon>
        <taxon>Metazoa</taxon>
        <taxon>Ecdysozoa</taxon>
        <taxon>Arthropoda</taxon>
        <taxon>Hexapoda</taxon>
        <taxon>Insecta</taxon>
        <taxon>Pterygota</taxon>
        <taxon>Neoptera</taxon>
        <taxon>Endopterygota</taxon>
        <taxon>Diptera</taxon>
        <taxon>Brachycera</taxon>
        <taxon>Muscomorpha</taxon>
        <taxon>Ephydroidea</taxon>
        <taxon>Drosophilidae</taxon>
        <taxon>Drosophila</taxon>
    </lineage>
</organism>
<accession>A0ABM1NM14</accession>
<keyword evidence="1" id="KW-0175">Coiled coil</keyword>
<dbReference type="GeneID" id="108608898"/>
<sequence>MSKVWVRHGAVSVARHLLSAAILPLLQLLARMTTSDEMGTFCHDHIQHPLMWCDEKKRLVERKNAEESLRMWRRRKAEENARKEKDKQEYYDLFLQHCPWGRPGGGAPNVEVRRKDITAAGLHSTPTVTTAHRINSLQPCRYNDYFTMQKKCHKNPLAVYHHHHHHPPGAGGRLTHAHSIHHLQESGPRSSTVTICERELPLKPGVSLGHNANGESIHIELKEHPSMSFRNKGHLDIELRYKPSPPCKGKPMLDKIVVNSESEHPLQEKLANQKKKLQAKLEKPPCKEPWGKAGPGGKPWRSPKQVGNTFMKSLGWTNKEMLKELDQDNPVTPAEKNTFRKSRGNKPSKPQRCCELCTCNCPAINSSNSPLKPSRKVPAPPACGLRSPAKECKPHKPCPQLPRGLCAGSTTNSTSLATPDPSAENAGGGVELVPLLARRRGLHRPISLSSTDVTKRTPSHDRIQTAADMRYLHDLNVQISQKRRSVSVSRQRERDLCNQHFDTFETFWGRPGHGAPVADKVNKLKLDNLLYGVPETAAN</sequence>
<feature type="signal peptide" evidence="3">
    <location>
        <begin position="1"/>
        <end position="35"/>
    </location>
</feature>
<reference evidence="4" key="1">
    <citation type="journal article" date="1997" name="Nucleic Acids Res.">
        <title>tRNAscan-SE: a program for improved detection of transfer RNA genes in genomic sequence.</title>
        <authorList>
            <person name="Lowe T.M."/>
            <person name="Eddy S.R."/>
        </authorList>
    </citation>
    <scope>NUCLEOTIDE SEQUENCE [LARGE SCALE GENOMIC DNA]</scope>
</reference>
<evidence type="ECO:0000256" key="3">
    <source>
        <dbReference type="SAM" id="SignalP"/>
    </source>
</evidence>
<evidence type="ECO:0000256" key="2">
    <source>
        <dbReference type="SAM" id="MobiDB-lite"/>
    </source>
</evidence>
<evidence type="ECO:0000256" key="1">
    <source>
        <dbReference type="SAM" id="Coils"/>
    </source>
</evidence>
<gene>
    <name evidence="5" type="primary">LOC108608898</name>
</gene>
<reference evidence="5" key="3">
    <citation type="submission" date="2025-08" db="UniProtKB">
        <authorList>
            <consortium name="RefSeq"/>
        </authorList>
    </citation>
    <scope>IDENTIFICATION</scope>
    <source>
        <tissue evidence="5">Whole organism</tissue>
    </source>
</reference>
<dbReference type="PANTHER" id="PTHR21616">
    <property type="entry name" value="CENTROSOME SPINDLE POLE ASSOCIATED PROTEIN"/>
    <property type="match status" value="1"/>
</dbReference>
<keyword evidence="4" id="KW-1185">Reference proteome</keyword>
<protein>
    <submittedName>
        <fullName evidence="5">Uncharacterized protein LOC108608898</fullName>
    </submittedName>
</protein>
<name>A0ABM1NM14_DROAR</name>
<dbReference type="InterPro" id="IPR026708">
    <property type="entry name" value="CSPP1"/>
</dbReference>
<dbReference type="PANTHER" id="PTHR21616:SF2">
    <property type="entry name" value="CENTROSOME AND SPINDLE POLE-ASSOCIATED PROTEIN 1"/>
    <property type="match status" value="1"/>
</dbReference>
<feature type="coiled-coil region" evidence="1">
    <location>
        <begin position="62"/>
        <end position="89"/>
    </location>
</feature>
<feature type="region of interest" description="Disordered" evidence="2">
    <location>
        <begin position="284"/>
        <end position="305"/>
    </location>
</feature>
<proteinExistence type="predicted"/>
<reference evidence="4" key="2">
    <citation type="journal article" date="2016" name="G3 (Bethesda)">
        <title>Genome Evolution in Three Species of Cactophilic Drosophila.</title>
        <authorList>
            <person name="Sanchez-Flores A."/>
            <person name="Penazola F."/>
            <person name="Carpinteyro-Ponce J."/>
            <person name="Nazario-Yepiz N."/>
            <person name="Abreu-Goodger C."/>
            <person name="Machado C.A."/>
            <person name="Markow T.A."/>
        </authorList>
    </citation>
    <scope>NUCLEOTIDE SEQUENCE [LARGE SCALE GENOMIC DNA]</scope>
</reference>
<evidence type="ECO:0000313" key="5">
    <source>
        <dbReference type="RefSeq" id="XP_017856000.1"/>
    </source>
</evidence>
<feature type="chain" id="PRO_5045979510" evidence="3">
    <location>
        <begin position="36"/>
        <end position="539"/>
    </location>
</feature>
<keyword evidence="3" id="KW-0732">Signal</keyword>